<feature type="coiled-coil region" evidence="3">
    <location>
        <begin position="320"/>
        <end position="347"/>
    </location>
</feature>
<dbReference type="InterPro" id="IPR045063">
    <property type="entry name" value="Dynamin_N"/>
</dbReference>
<feature type="region of interest" description="Disordered" evidence="4">
    <location>
        <begin position="425"/>
        <end position="459"/>
    </location>
</feature>
<dbReference type="Pfam" id="PF00350">
    <property type="entry name" value="Dynamin_N"/>
    <property type="match status" value="1"/>
</dbReference>
<dbReference type="GO" id="GO:0016559">
    <property type="term" value="P:peroxisome fission"/>
    <property type="evidence" value="ECO:0007669"/>
    <property type="project" value="TreeGrafter"/>
</dbReference>
<evidence type="ECO:0000259" key="5">
    <source>
        <dbReference type="PROSITE" id="PS51388"/>
    </source>
</evidence>
<keyword evidence="3" id="KW-0175">Coiled coil</keyword>
<dbReference type="GO" id="GO:0016020">
    <property type="term" value="C:membrane"/>
    <property type="evidence" value="ECO:0007669"/>
    <property type="project" value="TreeGrafter"/>
</dbReference>
<dbReference type="GO" id="GO:0048312">
    <property type="term" value="P:intracellular distribution of mitochondria"/>
    <property type="evidence" value="ECO:0007669"/>
    <property type="project" value="TreeGrafter"/>
</dbReference>
<dbReference type="PANTHER" id="PTHR11566:SF215">
    <property type="entry name" value="DYNAMIN GTPASE"/>
    <property type="match status" value="1"/>
</dbReference>
<dbReference type="Pfam" id="PF01031">
    <property type="entry name" value="Dynamin_M"/>
    <property type="match status" value="1"/>
</dbReference>
<protein>
    <submittedName>
        <fullName evidence="7">Dynamin GTPase</fullName>
    </submittedName>
</protein>
<accession>A0A9P4R3S2</accession>
<evidence type="ECO:0000256" key="1">
    <source>
        <dbReference type="ARBA" id="ARBA00022741"/>
    </source>
</evidence>
<keyword evidence="1" id="KW-0547">Nucleotide-binding</keyword>
<dbReference type="PROSITE" id="PS51388">
    <property type="entry name" value="GED"/>
    <property type="match status" value="1"/>
</dbReference>
<reference evidence="7" key="1">
    <citation type="journal article" date="2020" name="Stud. Mycol.">
        <title>101 Dothideomycetes genomes: a test case for predicting lifestyles and emergence of pathogens.</title>
        <authorList>
            <person name="Haridas S."/>
            <person name="Albert R."/>
            <person name="Binder M."/>
            <person name="Bloem J."/>
            <person name="Labutti K."/>
            <person name="Salamov A."/>
            <person name="Andreopoulos B."/>
            <person name="Baker S."/>
            <person name="Barry K."/>
            <person name="Bills G."/>
            <person name="Bluhm B."/>
            <person name="Cannon C."/>
            <person name="Castanera R."/>
            <person name="Culley D."/>
            <person name="Daum C."/>
            <person name="Ezra D."/>
            <person name="Gonzalez J."/>
            <person name="Henrissat B."/>
            <person name="Kuo A."/>
            <person name="Liang C."/>
            <person name="Lipzen A."/>
            <person name="Lutzoni F."/>
            <person name="Magnuson J."/>
            <person name="Mondo S."/>
            <person name="Nolan M."/>
            <person name="Ohm R."/>
            <person name="Pangilinan J."/>
            <person name="Park H.-J."/>
            <person name="Ramirez L."/>
            <person name="Alfaro M."/>
            <person name="Sun H."/>
            <person name="Tritt A."/>
            <person name="Yoshinaga Y."/>
            <person name="Zwiers L.-H."/>
            <person name="Turgeon B."/>
            <person name="Goodwin S."/>
            <person name="Spatafora J."/>
            <person name="Crous P."/>
            <person name="Grigoriev I."/>
        </authorList>
    </citation>
    <scope>NUCLEOTIDE SEQUENCE</scope>
    <source>
        <strain evidence="7">CBS 125425</strain>
    </source>
</reference>
<feature type="domain" description="GED" evidence="5">
    <location>
        <begin position="660"/>
        <end position="747"/>
    </location>
</feature>
<evidence type="ECO:0000256" key="2">
    <source>
        <dbReference type="ARBA" id="ARBA00023134"/>
    </source>
</evidence>
<dbReference type="SMART" id="SM00053">
    <property type="entry name" value="DYNc"/>
    <property type="match status" value="1"/>
</dbReference>
<keyword evidence="2" id="KW-0342">GTP-binding</keyword>
<evidence type="ECO:0000256" key="4">
    <source>
        <dbReference type="SAM" id="MobiDB-lite"/>
    </source>
</evidence>
<dbReference type="Proteomes" id="UP000799444">
    <property type="component" value="Unassembled WGS sequence"/>
</dbReference>
<evidence type="ECO:0000313" key="7">
    <source>
        <dbReference type="EMBL" id="KAF2736480.1"/>
    </source>
</evidence>
<comment type="caution">
    <text evidence="7">The sequence shown here is derived from an EMBL/GenBank/DDBJ whole genome shotgun (WGS) entry which is preliminary data.</text>
</comment>
<dbReference type="GO" id="GO:0005874">
    <property type="term" value="C:microtubule"/>
    <property type="evidence" value="ECO:0007669"/>
    <property type="project" value="TreeGrafter"/>
</dbReference>
<evidence type="ECO:0000313" key="8">
    <source>
        <dbReference type="Proteomes" id="UP000799444"/>
    </source>
</evidence>
<dbReference type="SUPFAM" id="SSF52540">
    <property type="entry name" value="P-loop containing nucleoside triphosphate hydrolases"/>
    <property type="match status" value="1"/>
</dbReference>
<dbReference type="InterPro" id="IPR022812">
    <property type="entry name" value="Dynamin"/>
</dbReference>
<dbReference type="CDD" id="cd08771">
    <property type="entry name" value="DLP_1"/>
    <property type="match status" value="1"/>
</dbReference>
<dbReference type="GO" id="GO:0005525">
    <property type="term" value="F:GTP binding"/>
    <property type="evidence" value="ECO:0007669"/>
    <property type="project" value="InterPro"/>
</dbReference>
<organism evidence="7 8">
    <name type="scientific">Polyplosphaeria fusca</name>
    <dbReference type="NCBI Taxonomy" id="682080"/>
    <lineage>
        <taxon>Eukaryota</taxon>
        <taxon>Fungi</taxon>
        <taxon>Dikarya</taxon>
        <taxon>Ascomycota</taxon>
        <taxon>Pezizomycotina</taxon>
        <taxon>Dothideomycetes</taxon>
        <taxon>Pleosporomycetidae</taxon>
        <taxon>Pleosporales</taxon>
        <taxon>Tetraplosphaeriaceae</taxon>
        <taxon>Polyplosphaeria</taxon>
    </lineage>
</organism>
<dbReference type="InterPro" id="IPR020850">
    <property type="entry name" value="GED_dom"/>
</dbReference>
<evidence type="ECO:0000256" key="3">
    <source>
        <dbReference type="SAM" id="Coils"/>
    </source>
</evidence>
<dbReference type="InterPro" id="IPR000375">
    <property type="entry name" value="Dynamin_stalk"/>
</dbReference>
<sequence>MVSCGVVGSSLLDKIDRLFECNVGELVSLPQIVVVGDQSSGKSSVLEGLTGLPFPRESGLCTRFATQITFRRSKAPGISVSIIPAKNSNLEDKVKLHGWKKSDLDSLNPTTFANIMAEVVQKMGIGCPEEGTSKTFSNNVLRLEIAGPDQEHFSVIDVPGIFKRTTSGLTTKDDMAMVDGMVNEYMSNPRSVMLIVVPCNVDIATQEILERAEDLDPEGIRTFGILTKPDLMDKGSEDSAISLVEGKTHQLRLGWHILRNPGQSELSCSPKERLDLEKNFFSHEHPWSTLDEGKLGIEPLRDRLQEILGDHVRREFPKVKAEISQMLKQAERTLKSLGLKRQSQTEQCQYLMDMALAFQNVVSHAVHSDYSRSNILTANKKLRIATEAVNRGQKFADAMERYGQTYDFMSYAETLNKMEVNSETNYTDGIREEGEREEEEGVVEDDVEEEEGITDDDPDSIPDFADAGSVTADIDIRMEDDHIDIQDVVHKNTRVSLRNSEEIFLWLKKEYRESRGFELGTFDASLLSVTMKQQAAKWRDLALGYISDIISLVHSFILGVLDYVTPNDRVREGIRTYLLDEITKMYQHAMSQTEFLVSVELDGTPATYNRYFNETLEKLRQRRLRLRLQNCAFTHQKLGEVVRLNDIIQRHSLSSEDHAVLEIHDILSSYYTVARKRFVDCVRMQVADTLLVTGSQTPLTLFSARFVTNMTREALEDVAGEDAIMKRRRDDLEKKIARLHEGKRIVG</sequence>
<dbReference type="Gene3D" id="3.40.50.300">
    <property type="entry name" value="P-loop containing nucleotide triphosphate hydrolases"/>
    <property type="match status" value="1"/>
</dbReference>
<feature type="compositionally biased region" description="Acidic residues" evidence="4">
    <location>
        <begin position="435"/>
        <end position="459"/>
    </location>
</feature>
<gene>
    <name evidence="7" type="ORF">EJ04DRAFT_489657</name>
</gene>
<dbReference type="FunFam" id="3.40.50.300:FF:001425">
    <property type="entry name" value="Dynamin GTPase, putative"/>
    <property type="match status" value="1"/>
</dbReference>
<dbReference type="PANTHER" id="PTHR11566">
    <property type="entry name" value="DYNAMIN"/>
    <property type="match status" value="1"/>
</dbReference>
<dbReference type="AlphaFoldDB" id="A0A9P4R3S2"/>
<feature type="domain" description="Dynamin-type G" evidence="6">
    <location>
        <begin position="26"/>
        <end position="317"/>
    </location>
</feature>
<dbReference type="GO" id="GO:0006897">
    <property type="term" value="P:endocytosis"/>
    <property type="evidence" value="ECO:0007669"/>
    <property type="project" value="TreeGrafter"/>
</dbReference>
<dbReference type="InterPro" id="IPR027417">
    <property type="entry name" value="P-loop_NTPase"/>
</dbReference>
<keyword evidence="8" id="KW-1185">Reference proteome</keyword>
<dbReference type="OrthoDB" id="415706at2759"/>
<dbReference type="InterPro" id="IPR001401">
    <property type="entry name" value="Dynamin_GTPase"/>
</dbReference>
<dbReference type="GO" id="GO:0000266">
    <property type="term" value="P:mitochondrial fission"/>
    <property type="evidence" value="ECO:0007669"/>
    <property type="project" value="TreeGrafter"/>
</dbReference>
<dbReference type="EMBL" id="ML996124">
    <property type="protein sequence ID" value="KAF2736480.1"/>
    <property type="molecule type" value="Genomic_DNA"/>
</dbReference>
<name>A0A9P4R3S2_9PLEO</name>
<evidence type="ECO:0000259" key="6">
    <source>
        <dbReference type="PROSITE" id="PS51718"/>
    </source>
</evidence>
<dbReference type="GO" id="GO:0005739">
    <property type="term" value="C:mitochondrion"/>
    <property type="evidence" value="ECO:0007669"/>
    <property type="project" value="TreeGrafter"/>
</dbReference>
<dbReference type="PRINTS" id="PR00195">
    <property type="entry name" value="DYNAMIN"/>
</dbReference>
<proteinExistence type="predicted"/>
<dbReference type="GO" id="GO:0003924">
    <property type="term" value="F:GTPase activity"/>
    <property type="evidence" value="ECO:0007669"/>
    <property type="project" value="InterPro"/>
</dbReference>
<dbReference type="GO" id="GO:0008017">
    <property type="term" value="F:microtubule binding"/>
    <property type="evidence" value="ECO:0007669"/>
    <property type="project" value="TreeGrafter"/>
</dbReference>
<dbReference type="InterPro" id="IPR030381">
    <property type="entry name" value="G_DYNAMIN_dom"/>
</dbReference>
<dbReference type="PROSITE" id="PS51718">
    <property type="entry name" value="G_DYNAMIN_2"/>
    <property type="match status" value="1"/>
</dbReference>